<dbReference type="Gene3D" id="3.40.50.300">
    <property type="entry name" value="P-loop containing nucleotide triphosphate hydrolases"/>
    <property type="match status" value="1"/>
</dbReference>
<keyword evidence="3" id="KW-0067">ATP-binding</keyword>
<evidence type="ECO:0000256" key="3">
    <source>
        <dbReference type="ARBA" id="ARBA00022840"/>
    </source>
</evidence>
<dbReference type="GO" id="GO:0006261">
    <property type="term" value="P:DNA-templated DNA replication"/>
    <property type="evidence" value="ECO:0007669"/>
    <property type="project" value="TreeGrafter"/>
</dbReference>
<keyword evidence="2" id="KW-0547">Nucleotide-binding</keyword>
<dbReference type="SUPFAM" id="SSF52540">
    <property type="entry name" value="P-loop containing nucleoside triphosphate hydrolases"/>
    <property type="match status" value="1"/>
</dbReference>
<dbReference type="PANTHER" id="PTHR11669">
    <property type="entry name" value="REPLICATION FACTOR C / DNA POLYMERASE III GAMMA-TAU SUBUNIT"/>
    <property type="match status" value="1"/>
</dbReference>
<dbReference type="GO" id="GO:0006281">
    <property type="term" value="P:DNA repair"/>
    <property type="evidence" value="ECO:0007669"/>
    <property type="project" value="TreeGrafter"/>
</dbReference>
<keyword evidence="1" id="KW-0235">DNA replication</keyword>
<evidence type="ECO:0000256" key="2">
    <source>
        <dbReference type="ARBA" id="ARBA00022741"/>
    </source>
</evidence>
<organism evidence="4">
    <name type="scientific">viral metagenome</name>
    <dbReference type="NCBI Taxonomy" id="1070528"/>
    <lineage>
        <taxon>unclassified sequences</taxon>
        <taxon>metagenomes</taxon>
        <taxon>organismal metagenomes</taxon>
    </lineage>
</organism>
<evidence type="ECO:0008006" key="5">
    <source>
        <dbReference type="Google" id="ProtNLM"/>
    </source>
</evidence>
<dbReference type="EMBL" id="MN738750">
    <property type="protein sequence ID" value="QHS83235.1"/>
    <property type="molecule type" value="Genomic_DNA"/>
</dbReference>
<evidence type="ECO:0000256" key="1">
    <source>
        <dbReference type="ARBA" id="ARBA00022705"/>
    </source>
</evidence>
<name>A0A6C0AVG9_9ZZZZ</name>
<evidence type="ECO:0000313" key="4">
    <source>
        <dbReference type="EMBL" id="QHS83235.1"/>
    </source>
</evidence>
<proteinExistence type="predicted"/>
<dbReference type="AlphaFoldDB" id="A0A6C0AVG9"/>
<dbReference type="InterPro" id="IPR027417">
    <property type="entry name" value="P-loop_NTPase"/>
</dbReference>
<sequence>MNENSIPCIVKDAISLREHENIYNKLGLFIKQNKVPHIIFHGGNGCGKKTILYSFLFRIYNDDVKKIRKNVLYVNCAHGKGIKFIREDIKFFAKTNVQVNENILFKSIVLFNAEYLTTDAQSALRRSIEQFSHTTRFFIVTVNKNKLLQPILSRFCEIYIPNPIMNDKEVNLHVHHIETTMPKIENPHTEWFNQQMMDLFDYEFNHDYLFNLASELYEKGFSCMDVISWLDNCAHLSPLKKSSLRLCFNTISSEIRCEKLLILYMLDYVFVRKNKDIKSITSL</sequence>
<dbReference type="GO" id="GO:0005663">
    <property type="term" value="C:DNA replication factor C complex"/>
    <property type="evidence" value="ECO:0007669"/>
    <property type="project" value="TreeGrafter"/>
</dbReference>
<dbReference type="GO" id="GO:0003689">
    <property type="term" value="F:DNA clamp loader activity"/>
    <property type="evidence" value="ECO:0007669"/>
    <property type="project" value="TreeGrafter"/>
</dbReference>
<protein>
    <recommendedName>
        <fullName evidence="5">Replication factor C small subunit</fullName>
    </recommendedName>
</protein>
<dbReference type="InterPro" id="IPR050238">
    <property type="entry name" value="DNA_Rep/Repair_Clamp_Loader"/>
</dbReference>
<accession>A0A6C0AVG9</accession>
<dbReference type="CDD" id="cd00009">
    <property type="entry name" value="AAA"/>
    <property type="match status" value="1"/>
</dbReference>
<dbReference type="PANTHER" id="PTHR11669:SF20">
    <property type="entry name" value="REPLICATION FACTOR C SUBUNIT 4"/>
    <property type="match status" value="1"/>
</dbReference>
<dbReference type="GO" id="GO:0005524">
    <property type="term" value="F:ATP binding"/>
    <property type="evidence" value="ECO:0007669"/>
    <property type="project" value="UniProtKB-KW"/>
</dbReference>
<reference evidence="4" key="1">
    <citation type="journal article" date="2020" name="Nature">
        <title>Giant virus diversity and host interactions through global metagenomics.</title>
        <authorList>
            <person name="Schulz F."/>
            <person name="Roux S."/>
            <person name="Paez-Espino D."/>
            <person name="Jungbluth S."/>
            <person name="Walsh D.A."/>
            <person name="Denef V.J."/>
            <person name="McMahon K.D."/>
            <person name="Konstantinidis K.T."/>
            <person name="Eloe-Fadrosh E.A."/>
            <person name="Kyrpides N.C."/>
            <person name="Woyke T."/>
        </authorList>
    </citation>
    <scope>NUCLEOTIDE SEQUENCE</scope>
    <source>
        <strain evidence="4">GVMAG-S-ERX555943-30</strain>
    </source>
</reference>